<feature type="repeat" description="ANK" evidence="1">
    <location>
        <begin position="108"/>
        <end position="140"/>
    </location>
</feature>
<dbReference type="PANTHER" id="PTHR46224:SF6">
    <property type="entry name" value="ANKYRIN REPEAT FAMILY PROTEIN"/>
    <property type="match status" value="1"/>
</dbReference>
<feature type="repeat" description="ANK" evidence="1">
    <location>
        <begin position="139"/>
        <end position="171"/>
    </location>
</feature>
<dbReference type="EMBL" id="LXWW01000013">
    <property type="protein sequence ID" value="OAO17884.1"/>
    <property type="molecule type" value="Genomic_DNA"/>
</dbReference>
<dbReference type="InterPro" id="IPR002110">
    <property type="entry name" value="Ankyrin_rpt"/>
</dbReference>
<dbReference type="SUPFAM" id="SSF48403">
    <property type="entry name" value="Ankyrin repeat"/>
    <property type="match status" value="1"/>
</dbReference>
<evidence type="ECO:0000313" key="4">
    <source>
        <dbReference type="Proteomes" id="UP000078348"/>
    </source>
</evidence>
<dbReference type="SMART" id="SM00028">
    <property type="entry name" value="TPR"/>
    <property type="match status" value="3"/>
</dbReference>
<dbReference type="OrthoDB" id="20872at2759"/>
<dbReference type="AlphaFoldDB" id="A0A196SQ11"/>
<proteinExistence type="predicted"/>
<dbReference type="SUPFAM" id="SSF48452">
    <property type="entry name" value="TPR-like"/>
    <property type="match status" value="1"/>
</dbReference>
<protein>
    <submittedName>
        <fullName evidence="3">Ankyrin repeat family protein</fullName>
    </submittedName>
</protein>
<keyword evidence="2" id="KW-0802">TPR repeat</keyword>
<dbReference type="PROSITE" id="PS50088">
    <property type="entry name" value="ANK_REPEAT"/>
    <property type="match status" value="3"/>
</dbReference>
<keyword evidence="4" id="KW-1185">Reference proteome</keyword>
<name>A0A196SQ11_BLAHN</name>
<dbReference type="InterPro" id="IPR036770">
    <property type="entry name" value="Ankyrin_rpt-contain_sf"/>
</dbReference>
<evidence type="ECO:0000256" key="1">
    <source>
        <dbReference type="PROSITE-ProRule" id="PRU00023"/>
    </source>
</evidence>
<evidence type="ECO:0000256" key="2">
    <source>
        <dbReference type="PROSITE-ProRule" id="PRU00339"/>
    </source>
</evidence>
<dbReference type="PROSITE" id="PS50005">
    <property type="entry name" value="TPR"/>
    <property type="match status" value="1"/>
</dbReference>
<dbReference type="Pfam" id="PF12796">
    <property type="entry name" value="Ank_2"/>
    <property type="match status" value="2"/>
</dbReference>
<evidence type="ECO:0000313" key="3">
    <source>
        <dbReference type="EMBL" id="OAO17884.1"/>
    </source>
</evidence>
<comment type="caution">
    <text evidence="3">The sequence shown here is derived from an EMBL/GenBank/DDBJ whole genome shotgun (WGS) entry which is preliminary data.</text>
</comment>
<dbReference type="InterPro" id="IPR019734">
    <property type="entry name" value="TPR_rpt"/>
</dbReference>
<dbReference type="Pfam" id="PF14559">
    <property type="entry name" value="TPR_19"/>
    <property type="match status" value="1"/>
</dbReference>
<dbReference type="PRINTS" id="PR01415">
    <property type="entry name" value="ANKYRIN"/>
</dbReference>
<dbReference type="InterPro" id="IPR051616">
    <property type="entry name" value="Cul2-RING_E3_ligase_SR"/>
</dbReference>
<dbReference type="PROSITE" id="PS50297">
    <property type="entry name" value="ANK_REP_REGION"/>
    <property type="match status" value="2"/>
</dbReference>
<dbReference type="PANTHER" id="PTHR46224">
    <property type="entry name" value="ANKYRIN REPEAT FAMILY PROTEIN"/>
    <property type="match status" value="1"/>
</dbReference>
<dbReference type="Gene3D" id="1.25.40.20">
    <property type="entry name" value="Ankyrin repeat-containing domain"/>
    <property type="match status" value="3"/>
</dbReference>
<organism evidence="3 4">
    <name type="scientific">Blastocystis sp. subtype 1 (strain ATCC 50177 / NandII)</name>
    <dbReference type="NCBI Taxonomy" id="478820"/>
    <lineage>
        <taxon>Eukaryota</taxon>
        <taxon>Sar</taxon>
        <taxon>Stramenopiles</taxon>
        <taxon>Bigyra</taxon>
        <taxon>Opalozoa</taxon>
        <taxon>Opalinata</taxon>
        <taxon>Blastocystidae</taxon>
        <taxon>Blastocystis</taxon>
    </lineage>
</organism>
<reference evidence="3 4" key="1">
    <citation type="submission" date="2016-05" db="EMBL/GenBank/DDBJ databases">
        <title>Nuclear genome of Blastocystis sp. subtype 1 NandII.</title>
        <authorList>
            <person name="Gentekaki E."/>
            <person name="Curtis B."/>
            <person name="Stairs C."/>
            <person name="Eme L."/>
            <person name="Herman E."/>
            <person name="Klimes V."/>
            <person name="Arias M.C."/>
            <person name="Elias M."/>
            <person name="Hilliou F."/>
            <person name="Klute M."/>
            <person name="Malik S.-B."/>
            <person name="Pightling A."/>
            <person name="Rachubinski R."/>
            <person name="Salas D."/>
            <person name="Schlacht A."/>
            <person name="Suga H."/>
            <person name="Archibald J."/>
            <person name="Ball S.G."/>
            <person name="Clark G."/>
            <person name="Dacks J."/>
            <person name="Van Der Giezen M."/>
            <person name="Tsaousis A."/>
            <person name="Roger A."/>
        </authorList>
    </citation>
    <scope>NUCLEOTIDE SEQUENCE [LARGE SCALE GENOMIC DNA]</scope>
    <source>
        <strain evidence="4">ATCC 50177 / NandII</strain>
    </source>
</reference>
<keyword evidence="1" id="KW-0040">ANK repeat</keyword>
<sequence>MSESNVKDTEKNQIPEDDVDKKKIYATEKKIFVDWIKAVCEKPLDEVKALADQYIAAGSVSNLKSLFEELSDAEGHRTIHFAVSRNHMDTVNWILDNDPECINEVDHNGYSPLVHACIGDFYEMSELLIKRGAEVKPAKGCPPIVQCVSKGSLRLLQLLLEHGADVNQANPKTNETPLLAACSNNRMDMVEFLLAHGADVNAAGDHHVTPLLLACISTNASLVECLLKHGADPLLTMDGGVTALHVLCEAGHTASIQCLLQHPAIGQLANKKSDDGLLPIVEAVQAGHRDIVAQLLPLTTELAGATVDEVMERFKPKPVEKKETPAAPALNAMDDEVIHHKKQEGVKLFNAGKYEEAIAMFNSALELNPNDEVLYSNRSSCYLHLKDYKRAMEDAETCIRLKPKWERGYYRKGMVFFEQQEYIDAATSFYQGCEIAPADKKLSGKFQECVSLGKHFYADKKEAEKNSDSDSD</sequence>
<dbReference type="STRING" id="478820.A0A196SQ11"/>
<feature type="repeat" description="ANK" evidence="1">
    <location>
        <begin position="173"/>
        <end position="205"/>
    </location>
</feature>
<dbReference type="SMART" id="SM00248">
    <property type="entry name" value="ANK"/>
    <property type="match status" value="7"/>
</dbReference>
<accession>A0A196SQ11</accession>
<gene>
    <name evidence="3" type="ORF">AV274_0340</name>
</gene>
<dbReference type="Proteomes" id="UP000078348">
    <property type="component" value="Unassembled WGS sequence"/>
</dbReference>
<dbReference type="InterPro" id="IPR011990">
    <property type="entry name" value="TPR-like_helical_dom_sf"/>
</dbReference>
<dbReference type="Gene3D" id="1.25.40.10">
    <property type="entry name" value="Tetratricopeptide repeat domain"/>
    <property type="match status" value="1"/>
</dbReference>
<feature type="repeat" description="TPR" evidence="2">
    <location>
        <begin position="338"/>
        <end position="371"/>
    </location>
</feature>